<keyword evidence="4 9" id="KW-0238">DNA-binding</keyword>
<keyword evidence="3" id="KW-0815">Transposition</keyword>
<dbReference type="InterPro" id="IPR051399">
    <property type="entry name" value="RNA-guided_DNA_endo/Transpos"/>
</dbReference>
<evidence type="ECO:0000313" key="9">
    <source>
        <dbReference type="EMBL" id="EDX71228.1"/>
    </source>
</evidence>
<organism evidence="9 10">
    <name type="scientific">Coleofasciculus chthonoplastes PCC 7420</name>
    <dbReference type="NCBI Taxonomy" id="118168"/>
    <lineage>
        <taxon>Bacteria</taxon>
        <taxon>Bacillati</taxon>
        <taxon>Cyanobacteriota</taxon>
        <taxon>Cyanophyceae</taxon>
        <taxon>Coleofasciculales</taxon>
        <taxon>Coleofasciculaceae</taxon>
        <taxon>Coleofasciculus</taxon>
    </lineage>
</organism>
<evidence type="ECO:0000259" key="7">
    <source>
        <dbReference type="Pfam" id="PF01385"/>
    </source>
</evidence>
<dbReference type="PANTHER" id="PTHR30405">
    <property type="entry name" value="TRANSPOSASE"/>
    <property type="match status" value="1"/>
</dbReference>
<feature type="compositionally biased region" description="Basic residues" evidence="6">
    <location>
        <begin position="273"/>
        <end position="294"/>
    </location>
</feature>
<evidence type="ECO:0000256" key="1">
    <source>
        <dbReference type="ARBA" id="ARBA00008761"/>
    </source>
</evidence>
<feature type="domain" description="Cas12f1-like TNB" evidence="8">
    <location>
        <begin position="359"/>
        <end position="423"/>
    </location>
</feature>
<dbReference type="eggNOG" id="COG0675">
    <property type="taxonomic scope" value="Bacteria"/>
</dbReference>
<feature type="domain" description="Probable transposase IS891/IS1136/IS1341" evidence="7">
    <location>
        <begin position="223"/>
        <end position="327"/>
    </location>
</feature>
<dbReference type="STRING" id="118168.MC7420_2789"/>
<evidence type="ECO:0000256" key="6">
    <source>
        <dbReference type="SAM" id="MobiDB-lite"/>
    </source>
</evidence>
<gene>
    <name evidence="9" type="ORF">MC7420_2789</name>
</gene>
<dbReference type="InterPro" id="IPR010095">
    <property type="entry name" value="Cas12f1-like_TNB"/>
</dbReference>
<accession>B4W3S1</accession>
<dbReference type="NCBIfam" id="NF040570">
    <property type="entry name" value="guided_TnpB"/>
    <property type="match status" value="1"/>
</dbReference>
<sequence>MKRSKDTFKLNYQYRIVPNSQQVYQLNEWLYKLCRIHNLMLEERFNWWERNRHSVNACMIFVTHLPELKDQPSYYSQKRANHWSRESCKHLYDGVHSQVIQEAIKRVEDTFSRFIKGDLNGKRSGKPRFKSVRRYRTFAIPQLKPDCLAVTSNPHRRKNGSTRRDIAYISLPKVGQVKLIYHRPIPEGFTIKAALVSRRADGWYIILTLEDKAVPTLKSPKIEATEENSLGLDVGLEKFWTASDGEVEPIQQHYRKSESKLTKLANCKDSKPHKSASRRKLAKKLSRHHQKLQRKRKQFHYESATILVNRDEQVFFVEDIKPGNLSRKNKTKQDENGKYLPNGQSAKSGLNKSIADAGWGQFLSILAYKAAKAGKAIVKVKPHNTSQVCSCCDRLVQKDLSIRIHKCLCGLILDRDWNAAINIKRVGLGIFPTIKRPKRSRKAATKEAYTIPV</sequence>
<name>B4W3S1_9CYAN</name>
<comment type="similarity">
    <text evidence="2">In the N-terminal section; belongs to the transposase 2 family.</text>
</comment>
<protein>
    <submittedName>
        <fullName evidence="9">Putative transposase DNA-binding domain family</fullName>
    </submittedName>
</protein>
<evidence type="ECO:0000259" key="8">
    <source>
        <dbReference type="Pfam" id="PF07282"/>
    </source>
</evidence>
<evidence type="ECO:0000256" key="2">
    <source>
        <dbReference type="ARBA" id="ARBA00011044"/>
    </source>
</evidence>
<dbReference type="InterPro" id="IPR001959">
    <property type="entry name" value="Transposase"/>
</dbReference>
<keyword evidence="5" id="KW-0233">DNA recombination</keyword>
<evidence type="ECO:0000313" key="10">
    <source>
        <dbReference type="Proteomes" id="UP000003835"/>
    </source>
</evidence>
<dbReference type="PANTHER" id="PTHR30405:SF25">
    <property type="entry name" value="RNA-GUIDED DNA ENDONUCLEASE INSQ-RELATED"/>
    <property type="match status" value="1"/>
</dbReference>
<comment type="similarity">
    <text evidence="1">In the C-terminal section; belongs to the transposase 35 family.</text>
</comment>
<dbReference type="RefSeq" id="WP_006105954.1">
    <property type="nucleotide sequence ID" value="NZ_DS989875.1"/>
</dbReference>
<dbReference type="GO" id="GO:0006310">
    <property type="term" value="P:DNA recombination"/>
    <property type="evidence" value="ECO:0007669"/>
    <property type="project" value="UniProtKB-KW"/>
</dbReference>
<evidence type="ECO:0000256" key="5">
    <source>
        <dbReference type="ARBA" id="ARBA00023172"/>
    </source>
</evidence>
<dbReference type="GO" id="GO:0032196">
    <property type="term" value="P:transposition"/>
    <property type="evidence" value="ECO:0007669"/>
    <property type="project" value="UniProtKB-KW"/>
</dbReference>
<dbReference type="Pfam" id="PF07282">
    <property type="entry name" value="Cas12f1-like_TNB"/>
    <property type="match status" value="1"/>
</dbReference>
<dbReference type="EMBL" id="DS989875">
    <property type="protein sequence ID" value="EDX71228.1"/>
    <property type="molecule type" value="Genomic_DNA"/>
</dbReference>
<reference evidence="9 10" key="1">
    <citation type="submission" date="2008-07" db="EMBL/GenBank/DDBJ databases">
        <authorList>
            <person name="Tandeau de Marsac N."/>
            <person name="Ferriera S."/>
            <person name="Johnson J."/>
            <person name="Kravitz S."/>
            <person name="Beeson K."/>
            <person name="Sutton G."/>
            <person name="Rogers Y.-H."/>
            <person name="Friedman R."/>
            <person name="Frazier M."/>
            <person name="Venter J.C."/>
        </authorList>
    </citation>
    <scope>NUCLEOTIDE SEQUENCE [LARGE SCALE GENOMIC DNA]</scope>
    <source>
        <strain evidence="9 10">PCC 7420</strain>
    </source>
</reference>
<dbReference type="AlphaFoldDB" id="B4W3S1"/>
<dbReference type="GO" id="GO:0003677">
    <property type="term" value="F:DNA binding"/>
    <property type="evidence" value="ECO:0007669"/>
    <property type="project" value="UniProtKB-KW"/>
</dbReference>
<feature type="region of interest" description="Disordered" evidence="6">
    <location>
        <begin position="266"/>
        <end position="294"/>
    </location>
</feature>
<dbReference type="Pfam" id="PF01385">
    <property type="entry name" value="OrfB_IS605"/>
    <property type="match status" value="1"/>
</dbReference>
<evidence type="ECO:0000256" key="3">
    <source>
        <dbReference type="ARBA" id="ARBA00022578"/>
    </source>
</evidence>
<proteinExistence type="inferred from homology"/>
<evidence type="ECO:0000256" key="4">
    <source>
        <dbReference type="ARBA" id="ARBA00023125"/>
    </source>
</evidence>
<dbReference type="Proteomes" id="UP000003835">
    <property type="component" value="Unassembled WGS sequence"/>
</dbReference>
<keyword evidence="10" id="KW-1185">Reference proteome</keyword>
<dbReference type="HOGENOM" id="CLU_032903_0_1_3"/>